<comment type="similarity">
    <text evidence="6">Belongs to the peptidase T1B family.</text>
</comment>
<organism evidence="7">
    <name type="scientific">Triatoma infestans</name>
    <name type="common">Assassin bug</name>
    <dbReference type="NCBI Taxonomy" id="30076"/>
    <lineage>
        <taxon>Eukaryota</taxon>
        <taxon>Metazoa</taxon>
        <taxon>Ecdysozoa</taxon>
        <taxon>Arthropoda</taxon>
        <taxon>Hexapoda</taxon>
        <taxon>Insecta</taxon>
        <taxon>Pterygota</taxon>
        <taxon>Neoptera</taxon>
        <taxon>Paraneoptera</taxon>
        <taxon>Hemiptera</taxon>
        <taxon>Heteroptera</taxon>
        <taxon>Panheteroptera</taxon>
        <taxon>Cimicomorpha</taxon>
        <taxon>Reduviidae</taxon>
        <taxon>Triatominae</taxon>
        <taxon>Triatoma</taxon>
    </lineage>
</organism>
<dbReference type="PANTHER" id="PTHR32194">
    <property type="entry name" value="METALLOPROTEASE TLDD"/>
    <property type="match status" value="1"/>
</dbReference>
<keyword evidence="3 6" id="KW-0539">Nucleus</keyword>
<comment type="subcellular location">
    <subcellularLocation>
        <location evidence="6">Cytoplasm</location>
    </subcellularLocation>
    <subcellularLocation>
        <location evidence="6">Nucleus</location>
    </subcellularLocation>
</comment>
<dbReference type="GO" id="GO:0005634">
    <property type="term" value="C:nucleus"/>
    <property type="evidence" value="ECO:0007669"/>
    <property type="project" value="UniProtKB-SubCell"/>
</dbReference>
<dbReference type="EMBL" id="GBBI01000004">
    <property type="protein sequence ID" value="JAC18708.1"/>
    <property type="molecule type" value="mRNA"/>
</dbReference>
<dbReference type="InterPro" id="IPR029055">
    <property type="entry name" value="Ntn_hydrolases_N"/>
</dbReference>
<dbReference type="CDD" id="cd03760">
    <property type="entry name" value="proteasome_beta_type_4"/>
    <property type="match status" value="1"/>
</dbReference>
<evidence type="ECO:0000256" key="3">
    <source>
        <dbReference type="ARBA" id="ARBA00023242"/>
    </source>
</evidence>
<dbReference type="GO" id="GO:0005737">
    <property type="term" value="C:cytoplasm"/>
    <property type="evidence" value="ECO:0007669"/>
    <property type="project" value="UniProtKB-SubCell"/>
</dbReference>
<sequence length="258" mass="28711">MLHQEYSLENFAFKHSSPQNREDKNEVKIYKAPDIYKRTLSPNTTTASVLGIKFNVGVAIAADVGGYYGKLARYKQLERIYKVNDSTIMCTSGDYADFQHIKDTVEQRIISENILEDGFTLKASSLYTWMTRLMYGRRSKFDPLWNNVVVAGFDEGAGFLGVVDLRGLAYEDNCVATGLGSHIALPALRNAIASSSGSFDKDMAHTVLSKCMELLFYRDTCSLPKFQIATVTDKGVEISPIIEVSGNWDVAAMVHGFE</sequence>
<reference evidence="7" key="1">
    <citation type="journal article" date="2014" name="PLoS Negl. Trop. Dis.">
        <title>An updated insight into the Sialotranscriptome of Triatoma infestans: developmental stage and geographic variations.</title>
        <authorList>
            <person name="Schwarz A."/>
            <person name="Medrano-Mercado N."/>
            <person name="Schaub G.A."/>
            <person name="Struchiner C.J."/>
            <person name="Bargues M.D."/>
            <person name="Levy M.Z."/>
            <person name="Ribeiro J.M."/>
        </authorList>
    </citation>
    <scope>NUCLEOTIDE SEQUENCE</scope>
    <source>
        <strain evidence="7">Chile</strain>
        <tissue evidence="7">Salivary glands</tissue>
    </source>
</reference>
<dbReference type="InterPro" id="IPR001353">
    <property type="entry name" value="Proteasome_sua/b"/>
</dbReference>
<comment type="subunit">
    <text evidence="5">The 26S proteasome consists of a 20S proteasome core and two 19S regulatory subunits. The 20S proteasome core is composed of 28 subunits that are arranged in four stacked rings, resulting in a barrel-shaped structure. The two end rings are each formed by seven alpha subunits, and the two central rings are each formed by seven beta subunits. The catalytic chamber with the active sites is on the inside of the barrel.</text>
</comment>
<name>A0A023FCY3_TRIIF</name>
<dbReference type="Gene3D" id="3.60.20.10">
    <property type="entry name" value="Glutamine Phosphoribosylpyrophosphate, subunit 1, domain 1"/>
    <property type="match status" value="1"/>
</dbReference>
<protein>
    <recommendedName>
        <fullName evidence="6">Proteasome subunit beta</fullName>
    </recommendedName>
</protein>
<dbReference type="GO" id="GO:0019774">
    <property type="term" value="C:proteasome core complex, beta-subunit complex"/>
    <property type="evidence" value="ECO:0007669"/>
    <property type="project" value="UniProtKB-UniRule"/>
</dbReference>
<evidence type="ECO:0000256" key="2">
    <source>
        <dbReference type="ARBA" id="ARBA00022942"/>
    </source>
</evidence>
<dbReference type="InterPro" id="IPR016295">
    <property type="entry name" value="Proteasome_beta4"/>
</dbReference>
<dbReference type="PANTHER" id="PTHR32194:SF6">
    <property type="entry name" value="PROTEASOME SUBUNIT BETA"/>
    <property type="match status" value="1"/>
</dbReference>
<accession>A0A023FCY3</accession>
<dbReference type="AlphaFoldDB" id="A0A023FCY3"/>
<evidence type="ECO:0000313" key="7">
    <source>
        <dbReference type="EMBL" id="JAC18708.1"/>
    </source>
</evidence>
<dbReference type="InterPro" id="IPR023333">
    <property type="entry name" value="Proteasome_suB-type"/>
</dbReference>
<evidence type="ECO:0000256" key="4">
    <source>
        <dbReference type="ARBA" id="ARBA00024953"/>
    </source>
</evidence>
<dbReference type="GO" id="GO:0051603">
    <property type="term" value="P:proteolysis involved in protein catabolic process"/>
    <property type="evidence" value="ECO:0007669"/>
    <property type="project" value="InterPro"/>
</dbReference>
<evidence type="ECO:0000256" key="1">
    <source>
        <dbReference type="ARBA" id="ARBA00022490"/>
    </source>
</evidence>
<dbReference type="InterPro" id="IPR016050">
    <property type="entry name" value="Proteasome_bsu_CS"/>
</dbReference>
<evidence type="ECO:0000256" key="6">
    <source>
        <dbReference type="PIRNR" id="PIRNR001213"/>
    </source>
</evidence>
<evidence type="ECO:0000256" key="5">
    <source>
        <dbReference type="ARBA" id="ARBA00026071"/>
    </source>
</evidence>
<keyword evidence="2 6" id="KW-0647">Proteasome</keyword>
<dbReference type="SUPFAM" id="SSF56235">
    <property type="entry name" value="N-terminal nucleophile aminohydrolases (Ntn hydrolases)"/>
    <property type="match status" value="1"/>
</dbReference>
<dbReference type="Pfam" id="PF00227">
    <property type="entry name" value="Proteasome"/>
    <property type="match status" value="1"/>
</dbReference>
<proteinExistence type="evidence at transcript level"/>
<keyword evidence="1 6" id="KW-0963">Cytoplasm</keyword>
<comment type="function">
    <text evidence="4">Non-catalytic component of the proteasome, a multicatalytic proteinase complex which is characterized by its ability to cleave peptides with Arg, Phe, Tyr, Leu, and Glu adjacent to the leaving group at neutral or slightly basic pH. The proteasome has an ATP-dependent proteolytic activity.</text>
</comment>
<dbReference type="PROSITE" id="PS00854">
    <property type="entry name" value="PROTEASOME_BETA_1"/>
    <property type="match status" value="1"/>
</dbReference>
<dbReference type="PIRSF" id="PIRSF001213">
    <property type="entry name" value="Psome_endopept_beta"/>
    <property type="match status" value="1"/>
</dbReference>